<evidence type="ECO:0000313" key="2">
    <source>
        <dbReference type="EMBL" id="KAH6597368.1"/>
    </source>
</evidence>
<evidence type="ECO:0000313" key="3">
    <source>
        <dbReference type="Proteomes" id="UP001648503"/>
    </source>
</evidence>
<proteinExistence type="predicted"/>
<reference evidence="2 3" key="1">
    <citation type="submission" date="2021-02" db="EMBL/GenBank/DDBJ databases">
        <title>Variation within the Batrachochytrium salamandrivorans European outbreak.</title>
        <authorList>
            <person name="Kelly M."/>
            <person name="Pasmans F."/>
            <person name="Shea T.P."/>
            <person name="Munoz J.F."/>
            <person name="Carranza S."/>
            <person name="Cuomo C.A."/>
            <person name="Martel A."/>
        </authorList>
    </citation>
    <scope>NUCLEOTIDE SEQUENCE [LARGE SCALE GENOMIC DNA]</scope>
    <source>
        <strain evidence="2 3">AMFP18/2</strain>
    </source>
</reference>
<name>A0ABQ8FFS0_9FUNG</name>
<feature type="region of interest" description="Disordered" evidence="1">
    <location>
        <begin position="17"/>
        <end position="41"/>
    </location>
</feature>
<feature type="compositionally biased region" description="Basic and acidic residues" evidence="1">
    <location>
        <begin position="17"/>
        <end position="29"/>
    </location>
</feature>
<protein>
    <submittedName>
        <fullName evidence="2">Uncharacterized protein</fullName>
    </submittedName>
</protein>
<organism evidence="2 3">
    <name type="scientific">Batrachochytrium salamandrivorans</name>
    <dbReference type="NCBI Taxonomy" id="1357716"/>
    <lineage>
        <taxon>Eukaryota</taxon>
        <taxon>Fungi</taxon>
        <taxon>Fungi incertae sedis</taxon>
        <taxon>Chytridiomycota</taxon>
        <taxon>Chytridiomycota incertae sedis</taxon>
        <taxon>Chytridiomycetes</taxon>
        <taxon>Rhizophydiales</taxon>
        <taxon>Rhizophydiales incertae sedis</taxon>
        <taxon>Batrachochytrium</taxon>
    </lineage>
</organism>
<accession>A0ABQ8FFS0</accession>
<keyword evidence="3" id="KW-1185">Reference proteome</keyword>
<evidence type="ECO:0000256" key="1">
    <source>
        <dbReference type="SAM" id="MobiDB-lite"/>
    </source>
</evidence>
<sequence>MEQRNDVEIQLHILEETLEQKKEQDDKHQGQMGASPGSNPHREIMQEQLDKACQNHGDLFAANVGLKESVYELDGVADREKDPEKQFELRQVRGKVAGSHNKLLKELSFVKHKCTHARELQDDFGWQLLSLQVVRVFKLFWLGHQIN</sequence>
<comment type="caution">
    <text evidence="2">The sequence shown here is derived from an EMBL/GenBank/DDBJ whole genome shotgun (WGS) entry which is preliminary data.</text>
</comment>
<gene>
    <name evidence="2" type="ORF">BASA50_004510</name>
</gene>
<dbReference type="EMBL" id="JAFCIX010000145">
    <property type="protein sequence ID" value="KAH6597368.1"/>
    <property type="molecule type" value="Genomic_DNA"/>
</dbReference>
<dbReference type="Proteomes" id="UP001648503">
    <property type="component" value="Unassembled WGS sequence"/>
</dbReference>